<dbReference type="Proteomes" id="UP001501410">
    <property type="component" value="Unassembled WGS sequence"/>
</dbReference>
<name>A0ABP8MFU1_9BACT</name>
<dbReference type="RefSeq" id="WP_344821721.1">
    <property type="nucleotide sequence ID" value="NZ_BAABEZ010000001.1"/>
</dbReference>
<evidence type="ECO:0000313" key="3">
    <source>
        <dbReference type="Proteomes" id="UP001501410"/>
    </source>
</evidence>
<dbReference type="PANTHER" id="PTHR37833:SF1">
    <property type="entry name" value="SIGNAL PEPTIDE PROTEIN"/>
    <property type="match status" value="1"/>
</dbReference>
<dbReference type="Pfam" id="PF07610">
    <property type="entry name" value="DUF1573"/>
    <property type="match status" value="1"/>
</dbReference>
<keyword evidence="3" id="KW-1185">Reference proteome</keyword>
<feature type="signal peptide" evidence="1">
    <location>
        <begin position="1"/>
        <end position="20"/>
    </location>
</feature>
<proteinExistence type="predicted"/>
<dbReference type="InterPro" id="IPR013783">
    <property type="entry name" value="Ig-like_fold"/>
</dbReference>
<protein>
    <recommendedName>
        <fullName evidence="4">DUF1573 domain-containing protein</fullName>
    </recommendedName>
</protein>
<reference evidence="3" key="1">
    <citation type="journal article" date="2019" name="Int. J. Syst. Evol. Microbiol.">
        <title>The Global Catalogue of Microorganisms (GCM) 10K type strain sequencing project: providing services to taxonomists for standard genome sequencing and annotation.</title>
        <authorList>
            <consortium name="The Broad Institute Genomics Platform"/>
            <consortium name="The Broad Institute Genome Sequencing Center for Infectious Disease"/>
            <person name="Wu L."/>
            <person name="Ma J."/>
        </authorList>
    </citation>
    <scope>NUCLEOTIDE SEQUENCE [LARGE SCALE GENOMIC DNA]</scope>
    <source>
        <strain evidence="3">JCM 31921</strain>
    </source>
</reference>
<gene>
    <name evidence="2" type="ORF">GCM10023092_01760</name>
</gene>
<organism evidence="2 3">
    <name type="scientific">Rurimicrobium arvi</name>
    <dbReference type="NCBI Taxonomy" id="2049916"/>
    <lineage>
        <taxon>Bacteria</taxon>
        <taxon>Pseudomonadati</taxon>
        <taxon>Bacteroidota</taxon>
        <taxon>Chitinophagia</taxon>
        <taxon>Chitinophagales</taxon>
        <taxon>Chitinophagaceae</taxon>
        <taxon>Rurimicrobium</taxon>
    </lineage>
</organism>
<sequence>MKKVILSLCFAIGMAGVANAQNPVAAPAGATVDKNAPKFQFVDKNDTYDFGKIPEGPVAEHVFVFKNTGKKPLIISNANASCGCTTPEWNKEPIAPGKTGKITVRYNTQGRVGPIAKSVYITSNAAPVDGKERYELYIKGEVVPAAAPDAGK</sequence>
<dbReference type="InterPro" id="IPR011467">
    <property type="entry name" value="DUF1573"/>
</dbReference>
<evidence type="ECO:0008006" key="4">
    <source>
        <dbReference type="Google" id="ProtNLM"/>
    </source>
</evidence>
<dbReference type="EMBL" id="BAABEZ010000001">
    <property type="protein sequence ID" value="GAA4448728.1"/>
    <property type="molecule type" value="Genomic_DNA"/>
</dbReference>
<dbReference type="Gene3D" id="2.60.40.10">
    <property type="entry name" value="Immunoglobulins"/>
    <property type="match status" value="1"/>
</dbReference>
<dbReference type="PANTHER" id="PTHR37833">
    <property type="entry name" value="LIPOPROTEIN-RELATED"/>
    <property type="match status" value="1"/>
</dbReference>
<evidence type="ECO:0000256" key="1">
    <source>
        <dbReference type="SAM" id="SignalP"/>
    </source>
</evidence>
<keyword evidence="1" id="KW-0732">Signal</keyword>
<accession>A0ABP8MFU1</accession>
<comment type="caution">
    <text evidence="2">The sequence shown here is derived from an EMBL/GenBank/DDBJ whole genome shotgun (WGS) entry which is preliminary data.</text>
</comment>
<feature type="chain" id="PRO_5046420937" description="DUF1573 domain-containing protein" evidence="1">
    <location>
        <begin position="21"/>
        <end position="152"/>
    </location>
</feature>
<evidence type="ECO:0000313" key="2">
    <source>
        <dbReference type="EMBL" id="GAA4448728.1"/>
    </source>
</evidence>